<dbReference type="PANTHER" id="PTHR30613">
    <property type="entry name" value="UNCHARACTERIZED PROTEIN YBIU-RELATED"/>
    <property type="match status" value="1"/>
</dbReference>
<dbReference type="PANTHER" id="PTHR30613:SF1">
    <property type="entry name" value="DUF1479 DOMAIN PROTEIN (AFU_ORTHOLOGUE AFUA_5G09280)"/>
    <property type="match status" value="1"/>
</dbReference>
<reference evidence="1 2" key="1">
    <citation type="submission" date="2024-04" db="EMBL/GenBank/DDBJ databases">
        <title>Phyllosticta paracitricarpa is synonymous to the EU quarantine fungus P. citricarpa based on phylogenomic analyses.</title>
        <authorList>
            <consortium name="Lawrence Berkeley National Laboratory"/>
            <person name="Van Ingen-Buijs V.A."/>
            <person name="Van Westerhoven A.C."/>
            <person name="Haridas S."/>
            <person name="Skiadas P."/>
            <person name="Martin F."/>
            <person name="Groenewald J.Z."/>
            <person name="Crous P.W."/>
            <person name="Seidl M.F."/>
        </authorList>
    </citation>
    <scope>NUCLEOTIDE SEQUENCE [LARGE SCALE GENOMIC DNA]</scope>
    <source>
        <strain evidence="1 2">CBS 123371</strain>
    </source>
</reference>
<dbReference type="InterPro" id="IPR010856">
    <property type="entry name" value="Gig2-like"/>
</dbReference>
<gene>
    <name evidence="1" type="ORF">IWZ03DRAFT_138952</name>
</gene>
<name>A0ABR1KSL6_9PEZI</name>
<protein>
    <recommendedName>
        <fullName evidence="3">DUF1479-domain-containing protein</fullName>
    </recommendedName>
</protein>
<evidence type="ECO:0000313" key="2">
    <source>
        <dbReference type="Proteomes" id="UP001363622"/>
    </source>
</evidence>
<dbReference type="Proteomes" id="UP001363622">
    <property type="component" value="Unassembled WGS sequence"/>
</dbReference>
<dbReference type="Gene3D" id="2.60.120.330">
    <property type="entry name" value="B-lactam Antibiotic, Isopenicillin N Synthase, Chain"/>
    <property type="match status" value="1"/>
</dbReference>
<evidence type="ECO:0000313" key="1">
    <source>
        <dbReference type="EMBL" id="KAK7520467.1"/>
    </source>
</evidence>
<dbReference type="SUPFAM" id="SSF51197">
    <property type="entry name" value="Clavaminate synthase-like"/>
    <property type="match status" value="1"/>
</dbReference>
<keyword evidence="2" id="KW-1185">Reference proteome</keyword>
<dbReference type="EMBL" id="JBBPHU010000003">
    <property type="protein sequence ID" value="KAK7520467.1"/>
    <property type="molecule type" value="Genomic_DNA"/>
</dbReference>
<sequence>MASALLNATRRHTIPSTTRLIRTFATATNSSTAPKRAGDISDAFASLSGQEFRPLDPSYALLKKNLIAGHEEEVMASWDRLLKTLQDEISTIVALGSNVIPEVEFSDIAKSQVSKKFEDEHRKRGVAIVRGVIDEKEILGWKEELREYIRRNPHTKAFPADNPQVFELYWSPAQMRARTHANLLQTQRYILSFWNSRLPSAHVSLAHPTAYADRLRMRLPGDARFALGPHVDGGSVERWDPAGYGRGGVYDAVWKGRWEEFDPWESSGRLDAISDLHAGVGACSMFRMSQGWLSMSNTGPYEGTLLVNPLLAKATAYYLLRPFFTPKKPPTNPTSEVFEPEFLDPSNWNMEPEPSSWIQGATPGHGQELRAAFHPHLDLSRTMVHVPRVKPGDYVVWHCDTIHAVDKVHAGSSDSSVLYIPTCPLTVENAKYLARQRQNFMEGIPSPDFGGGEGESSHVGRPTIEDVAAYSGPDGLRALGLLKWDDQASGLSSGEKATLRKANEALGFA</sequence>
<dbReference type="InterPro" id="IPR027443">
    <property type="entry name" value="IPNS-like_sf"/>
</dbReference>
<dbReference type="Pfam" id="PF07350">
    <property type="entry name" value="Gig2-like"/>
    <property type="match status" value="1"/>
</dbReference>
<evidence type="ECO:0008006" key="3">
    <source>
        <dbReference type="Google" id="ProtNLM"/>
    </source>
</evidence>
<organism evidence="1 2">
    <name type="scientific">Phyllosticta citriasiana</name>
    <dbReference type="NCBI Taxonomy" id="595635"/>
    <lineage>
        <taxon>Eukaryota</taxon>
        <taxon>Fungi</taxon>
        <taxon>Dikarya</taxon>
        <taxon>Ascomycota</taxon>
        <taxon>Pezizomycotina</taxon>
        <taxon>Dothideomycetes</taxon>
        <taxon>Dothideomycetes incertae sedis</taxon>
        <taxon>Botryosphaeriales</taxon>
        <taxon>Phyllostictaceae</taxon>
        <taxon>Phyllosticta</taxon>
    </lineage>
</organism>
<accession>A0ABR1KSL6</accession>
<proteinExistence type="predicted"/>
<comment type="caution">
    <text evidence="1">The sequence shown here is derived from an EMBL/GenBank/DDBJ whole genome shotgun (WGS) entry which is preliminary data.</text>
</comment>